<keyword evidence="1" id="KW-0378">Hydrolase</keyword>
<dbReference type="InterPro" id="IPR001405">
    <property type="entry name" value="UPF0758"/>
</dbReference>
<dbReference type="Pfam" id="PF04002">
    <property type="entry name" value="RadC"/>
    <property type="match status" value="1"/>
</dbReference>
<dbReference type="PANTHER" id="PTHR30471:SF3">
    <property type="entry name" value="UPF0758 PROTEIN YEES-RELATED"/>
    <property type="match status" value="1"/>
</dbReference>
<feature type="domain" description="RadC-like JAB" evidence="3">
    <location>
        <begin position="24"/>
        <end position="146"/>
    </location>
</feature>
<sequence length="208" mass="23376">MHSSISIYCPHGNPHRQPKNKTAQSRDVYAVMQPLLLRENAIRKSKGHTWAIGMNSAHHMLFVELISMGPVNRMSIAPKEIFRMALYKMAVKMVLVNSRPEGTIEISEADKTTTALLIKAGERINIEVVDHLLITEKEFVSLSQKGILSRLKRAKLPVLTEADQEQLEELQSGTETMLALAIKMKSRGYDVDEIKEMTGLRKTAIAKL</sequence>
<dbReference type="EMBL" id="FQWQ01000002">
    <property type="protein sequence ID" value="SHH20585.1"/>
    <property type="molecule type" value="Genomic_DNA"/>
</dbReference>
<dbReference type="InterPro" id="IPR025657">
    <property type="entry name" value="RadC_JAB"/>
</dbReference>
<keyword evidence="1" id="KW-0482">Metalloprotease</keyword>
<protein>
    <submittedName>
        <fullName evidence="4">DNA repair protein RadC</fullName>
    </submittedName>
</protein>
<proteinExistence type="predicted"/>
<keyword evidence="5" id="KW-1185">Reference proteome</keyword>
<keyword evidence="1" id="KW-0645">Protease</keyword>
<evidence type="ECO:0000256" key="1">
    <source>
        <dbReference type="ARBA" id="ARBA00023049"/>
    </source>
</evidence>
<dbReference type="STRING" id="947013.SAMN04488109_3159"/>
<evidence type="ECO:0000256" key="2">
    <source>
        <dbReference type="SAM" id="MobiDB-lite"/>
    </source>
</evidence>
<dbReference type="PANTHER" id="PTHR30471">
    <property type="entry name" value="DNA REPAIR PROTEIN RADC"/>
    <property type="match status" value="1"/>
</dbReference>
<organism evidence="4 5">
    <name type="scientific">Chryseolinea serpens</name>
    <dbReference type="NCBI Taxonomy" id="947013"/>
    <lineage>
        <taxon>Bacteria</taxon>
        <taxon>Pseudomonadati</taxon>
        <taxon>Bacteroidota</taxon>
        <taxon>Cytophagia</taxon>
        <taxon>Cytophagales</taxon>
        <taxon>Fulvivirgaceae</taxon>
        <taxon>Chryseolinea</taxon>
    </lineage>
</organism>
<accession>A0A1M5R2B0</accession>
<feature type="region of interest" description="Disordered" evidence="2">
    <location>
        <begin position="1"/>
        <end position="24"/>
    </location>
</feature>
<name>A0A1M5R2B0_9BACT</name>
<dbReference type="Gene3D" id="3.40.140.10">
    <property type="entry name" value="Cytidine Deaminase, domain 2"/>
    <property type="match status" value="1"/>
</dbReference>
<dbReference type="AlphaFoldDB" id="A0A1M5R2B0"/>
<gene>
    <name evidence="4" type="ORF">SAMN04488109_3159</name>
</gene>
<evidence type="ECO:0000313" key="4">
    <source>
        <dbReference type="EMBL" id="SHH20585.1"/>
    </source>
</evidence>
<evidence type="ECO:0000259" key="3">
    <source>
        <dbReference type="Pfam" id="PF04002"/>
    </source>
</evidence>
<dbReference type="GO" id="GO:0008237">
    <property type="term" value="F:metallopeptidase activity"/>
    <property type="evidence" value="ECO:0007669"/>
    <property type="project" value="UniProtKB-KW"/>
</dbReference>
<reference evidence="4 5" key="1">
    <citation type="submission" date="2016-11" db="EMBL/GenBank/DDBJ databases">
        <authorList>
            <person name="Jaros S."/>
            <person name="Januszkiewicz K."/>
            <person name="Wedrychowicz H."/>
        </authorList>
    </citation>
    <scope>NUCLEOTIDE SEQUENCE [LARGE SCALE GENOMIC DNA]</scope>
    <source>
        <strain evidence="4 5">DSM 24574</strain>
    </source>
</reference>
<dbReference type="Proteomes" id="UP000184212">
    <property type="component" value="Unassembled WGS sequence"/>
</dbReference>
<evidence type="ECO:0000313" key="5">
    <source>
        <dbReference type="Proteomes" id="UP000184212"/>
    </source>
</evidence>